<protein>
    <submittedName>
        <fullName evidence="1">Glycerol dehydratase 21 kDa subunit</fullName>
    </submittedName>
</protein>
<name>I2BC33_SHIBC</name>
<accession>I2BC33</accession>
<gene>
    <name evidence="1" type="ordered locus">EBL_c30170</name>
</gene>
<dbReference type="HOGENOM" id="CLU_3011833_0_0_6"/>
<sequence length="56" mass="6042">METTQKKAPVFTLNLVESGVAKPGERSDEVVIGVGPAFCYGGNHLILPGISRNKWE</sequence>
<reference evidence="1 2" key="1">
    <citation type="journal article" date="2012" name="J. Bacteriol.">
        <title>Complete genome sequence of the B12-producing Shimwellia blattae strain DSM 4481, isolated from a cockroach.</title>
        <authorList>
            <person name="Brzuszkiewicz E."/>
            <person name="Waschkowitz T."/>
            <person name="Wiezer A."/>
            <person name="Daniel R."/>
        </authorList>
    </citation>
    <scope>NUCLEOTIDE SEQUENCE [LARGE SCALE GENOMIC DNA]</scope>
    <source>
        <strain evidence="2">ATCC 29907 / DSM 4481 / JCM 1650 / NBRC 105725 / CDC 9005-74</strain>
    </source>
</reference>
<dbReference type="AlphaFoldDB" id="I2BC33"/>
<accession>K6W378</accession>
<proteinExistence type="predicted"/>
<evidence type="ECO:0000313" key="2">
    <source>
        <dbReference type="Proteomes" id="UP000001955"/>
    </source>
</evidence>
<dbReference type="Proteomes" id="UP000001955">
    <property type="component" value="Chromosome"/>
</dbReference>
<dbReference type="KEGG" id="ebt:EBL_c30170"/>
<keyword evidence="2" id="KW-1185">Reference proteome</keyword>
<dbReference type="InterPro" id="IPR010254">
    <property type="entry name" value="B12-dep_deHydtase_bsu"/>
</dbReference>
<evidence type="ECO:0000313" key="1">
    <source>
        <dbReference type="EMBL" id="AFJ48087.1"/>
    </source>
</evidence>
<dbReference type="EMBL" id="CP001560">
    <property type="protein sequence ID" value="AFJ48087.1"/>
    <property type="molecule type" value="Genomic_DNA"/>
</dbReference>
<organism evidence="1 2">
    <name type="scientific">Shimwellia blattae (strain ATCC 29907 / DSM 4481 / JCM 1650 / NBRC 105725 / CDC 9005-74)</name>
    <name type="common">Escherichia blattae</name>
    <dbReference type="NCBI Taxonomy" id="630626"/>
    <lineage>
        <taxon>Bacteria</taxon>
        <taxon>Pseudomonadati</taxon>
        <taxon>Pseudomonadota</taxon>
        <taxon>Gammaproteobacteria</taxon>
        <taxon>Enterobacterales</taxon>
        <taxon>Enterobacteriaceae</taxon>
        <taxon>Shimwellia</taxon>
    </lineage>
</organism>
<dbReference type="Gene3D" id="3.40.50.10150">
    <property type="entry name" value="B12-dependent dehydatase associated subunit"/>
    <property type="match status" value="1"/>
</dbReference>